<dbReference type="InterPro" id="IPR003855">
    <property type="entry name" value="K+_transporter"/>
</dbReference>
<feature type="signal peptide" evidence="1">
    <location>
        <begin position="1"/>
        <end position="20"/>
    </location>
</feature>
<dbReference type="GO" id="GO:0015079">
    <property type="term" value="F:potassium ion transmembrane transporter activity"/>
    <property type="evidence" value="ECO:0007669"/>
    <property type="project" value="InterPro"/>
</dbReference>
<organism evidence="2 3">
    <name type="scientific">Dorcoceras hygrometricum</name>
    <dbReference type="NCBI Taxonomy" id="472368"/>
    <lineage>
        <taxon>Eukaryota</taxon>
        <taxon>Viridiplantae</taxon>
        <taxon>Streptophyta</taxon>
        <taxon>Embryophyta</taxon>
        <taxon>Tracheophyta</taxon>
        <taxon>Spermatophyta</taxon>
        <taxon>Magnoliopsida</taxon>
        <taxon>eudicotyledons</taxon>
        <taxon>Gunneridae</taxon>
        <taxon>Pentapetalae</taxon>
        <taxon>asterids</taxon>
        <taxon>lamiids</taxon>
        <taxon>Lamiales</taxon>
        <taxon>Gesneriaceae</taxon>
        <taxon>Didymocarpoideae</taxon>
        <taxon>Trichosporeae</taxon>
        <taxon>Loxocarpinae</taxon>
        <taxon>Dorcoceras</taxon>
    </lineage>
</organism>
<evidence type="ECO:0000256" key="1">
    <source>
        <dbReference type="SAM" id="SignalP"/>
    </source>
</evidence>
<dbReference type="PANTHER" id="PTHR30540:SF94">
    <property type="entry name" value="POTASSIUM TRANSPORTER 5"/>
    <property type="match status" value="1"/>
</dbReference>
<keyword evidence="3" id="KW-1185">Reference proteome</keyword>
<name>A0A2Z7A531_9LAMI</name>
<dbReference type="AlphaFoldDB" id="A0A2Z7A531"/>
<protein>
    <submittedName>
        <fullName evidence="2">Potassium transporter 5-like</fullName>
    </submittedName>
</protein>
<keyword evidence="1" id="KW-0732">Signal</keyword>
<dbReference type="GO" id="GO:0016020">
    <property type="term" value="C:membrane"/>
    <property type="evidence" value="ECO:0007669"/>
    <property type="project" value="InterPro"/>
</dbReference>
<evidence type="ECO:0000313" key="3">
    <source>
        <dbReference type="Proteomes" id="UP000250235"/>
    </source>
</evidence>
<reference evidence="2 3" key="1">
    <citation type="journal article" date="2015" name="Proc. Natl. Acad. Sci. U.S.A.">
        <title>The resurrection genome of Boea hygrometrica: A blueprint for survival of dehydration.</title>
        <authorList>
            <person name="Xiao L."/>
            <person name="Yang G."/>
            <person name="Zhang L."/>
            <person name="Yang X."/>
            <person name="Zhao S."/>
            <person name="Ji Z."/>
            <person name="Zhou Q."/>
            <person name="Hu M."/>
            <person name="Wang Y."/>
            <person name="Chen M."/>
            <person name="Xu Y."/>
            <person name="Jin H."/>
            <person name="Xiao X."/>
            <person name="Hu G."/>
            <person name="Bao F."/>
            <person name="Hu Y."/>
            <person name="Wan P."/>
            <person name="Li L."/>
            <person name="Deng X."/>
            <person name="Kuang T."/>
            <person name="Xiang C."/>
            <person name="Zhu J.K."/>
            <person name="Oliver M.J."/>
            <person name="He Y."/>
        </authorList>
    </citation>
    <scope>NUCLEOTIDE SEQUENCE [LARGE SCALE GENOMIC DNA]</scope>
    <source>
        <strain evidence="3">cv. XS01</strain>
    </source>
</reference>
<dbReference type="OrthoDB" id="504708at2759"/>
<gene>
    <name evidence="2" type="ORF">F511_44474</name>
</gene>
<dbReference type="PANTHER" id="PTHR30540">
    <property type="entry name" value="OSMOTIC STRESS POTASSIUM TRANSPORTER"/>
    <property type="match status" value="1"/>
</dbReference>
<dbReference type="Proteomes" id="UP000250235">
    <property type="component" value="Unassembled WGS sequence"/>
</dbReference>
<feature type="non-terminal residue" evidence="2">
    <location>
        <position position="1"/>
    </location>
</feature>
<dbReference type="EMBL" id="KV022123">
    <property type="protein sequence ID" value="KZV14075.1"/>
    <property type="molecule type" value="Genomic_DNA"/>
</dbReference>
<proteinExistence type="predicted"/>
<sequence length="131" mass="14322">GRRATLLLAFLCMGVIYCHMATSPLYVFSATSPDGIRDGGGGGTFALYSLMCRHANLSFKPNQQHEDIQLSSCRLESPPAGLAMAQKVKERPEKSKTAKFVLFLPHDSWNFHDLGDGVLTPCISVILGFFT</sequence>
<accession>A0A2Z7A531</accession>
<feature type="chain" id="PRO_5016232883" evidence="1">
    <location>
        <begin position="21"/>
        <end position="131"/>
    </location>
</feature>
<evidence type="ECO:0000313" key="2">
    <source>
        <dbReference type="EMBL" id="KZV14075.1"/>
    </source>
</evidence>